<accession>A0A8H3HIY8</accession>
<evidence type="ECO:0000313" key="4">
    <source>
        <dbReference type="Proteomes" id="UP000663850"/>
    </source>
</evidence>
<dbReference type="InterPro" id="IPR036397">
    <property type="entry name" value="RNaseH_sf"/>
</dbReference>
<dbReference type="AlphaFoldDB" id="A0A8H3HIY8"/>
<feature type="domain" description="Paired" evidence="2">
    <location>
        <begin position="1"/>
        <end position="121"/>
    </location>
</feature>
<evidence type="ECO:0000256" key="1">
    <source>
        <dbReference type="ARBA" id="ARBA00022724"/>
    </source>
</evidence>
<dbReference type="GO" id="GO:0003677">
    <property type="term" value="F:DNA binding"/>
    <property type="evidence" value="ECO:0007669"/>
    <property type="project" value="InterPro"/>
</dbReference>
<sequence>MPRPLPTPVRESIIRMSQLGVKNPRIAAFLGVSKRSVRNIFCLWVETGSVHSSGDAALGHPRKLEPGMVAYIRERLAHRPDMYLDELKADLAKNCGIDFSIQLSGVLSSAVASHSRRYAKISTKAMLSKHRSEVLRFEYCEVVQQLRPSMFVFVDESAIDRRATYRNRGYAPSGERVSTKAFFIRGERYSILPAFSLSGVLGLDVVRGSFTAETFLNFIEKLLANMNPFPGDNSVIVMDNCRIHRSQEVLDLIIQSDMHYIFLPPYSPDYNPIETAFSTIKASIRRSGDIVRFNMMDQDAPNAEAAIEAMFFRHVFSVTTKDAAGWFRKCGY</sequence>
<dbReference type="InterPro" id="IPR001523">
    <property type="entry name" value="Paired_dom"/>
</dbReference>
<dbReference type="Pfam" id="PF00292">
    <property type="entry name" value="PAX"/>
    <property type="match status" value="1"/>
</dbReference>
<evidence type="ECO:0000313" key="3">
    <source>
        <dbReference type="EMBL" id="CAE6517339.1"/>
    </source>
</evidence>
<dbReference type="PANTHER" id="PTHR46564:SF1">
    <property type="entry name" value="TRANSPOSASE"/>
    <property type="match status" value="1"/>
</dbReference>
<keyword evidence="1" id="KW-0563">Paired box</keyword>
<dbReference type="SUPFAM" id="SSF53098">
    <property type="entry name" value="Ribonuclease H-like"/>
    <property type="match status" value="1"/>
</dbReference>
<dbReference type="Gene3D" id="1.10.10.10">
    <property type="entry name" value="Winged helix-like DNA-binding domain superfamily/Winged helix DNA-binding domain"/>
    <property type="match status" value="1"/>
</dbReference>
<dbReference type="Proteomes" id="UP000663850">
    <property type="component" value="Unassembled WGS sequence"/>
</dbReference>
<dbReference type="PANTHER" id="PTHR46564">
    <property type="entry name" value="TRANSPOSASE"/>
    <property type="match status" value="1"/>
</dbReference>
<evidence type="ECO:0000259" key="2">
    <source>
        <dbReference type="PROSITE" id="PS51057"/>
    </source>
</evidence>
<dbReference type="InterPro" id="IPR036388">
    <property type="entry name" value="WH-like_DNA-bd_sf"/>
</dbReference>
<dbReference type="InterPro" id="IPR047655">
    <property type="entry name" value="Transpos_IS630-like"/>
</dbReference>
<organism evidence="3 4">
    <name type="scientific">Rhizoctonia solani</name>
    <dbReference type="NCBI Taxonomy" id="456999"/>
    <lineage>
        <taxon>Eukaryota</taxon>
        <taxon>Fungi</taxon>
        <taxon>Dikarya</taxon>
        <taxon>Basidiomycota</taxon>
        <taxon>Agaricomycotina</taxon>
        <taxon>Agaricomycetes</taxon>
        <taxon>Cantharellales</taxon>
        <taxon>Ceratobasidiaceae</taxon>
        <taxon>Rhizoctonia</taxon>
    </lineage>
</organism>
<reference evidence="3" key="1">
    <citation type="submission" date="2021-01" db="EMBL/GenBank/DDBJ databases">
        <authorList>
            <person name="Kaushik A."/>
        </authorList>
    </citation>
    <scope>NUCLEOTIDE SEQUENCE</scope>
    <source>
        <strain evidence="3">Type strain: AG8-Rh-89/</strain>
    </source>
</reference>
<comment type="caution">
    <text evidence="3">The sequence shown here is derived from an EMBL/GenBank/DDBJ whole genome shotgun (WGS) entry which is preliminary data.</text>
</comment>
<proteinExistence type="predicted"/>
<dbReference type="SUPFAM" id="SSF46689">
    <property type="entry name" value="Homeodomain-like"/>
    <property type="match status" value="1"/>
</dbReference>
<gene>
    <name evidence="3" type="ORF">RDB_LOCUS113817</name>
</gene>
<dbReference type="GO" id="GO:0006355">
    <property type="term" value="P:regulation of DNA-templated transcription"/>
    <property type="evidence" value="ECO:0007669"/>
    <property type="project" value="InterPro"/>
</dbReference>
<dbReference type="PROSITE" id="PS51057">
    <property type="entry name" value="PAIRED_2"/>
    <property type="match status" value="1"/>
</dbReference>
<dbReference type="InterPro" id="IPR012337">
    <property type="entry name" value="RNaseH-like_sf"/>
</dbReference>
<dbReference type="Gene3D" id="3.30.420.10">
    <property type="entry name" value="Ribonuclease H-like superfamily/Ribonuclease H"/>
    <property type="match status" value="1"/>
</dbReference>
<dbReference type="InterPro" id="IPR009057">
    <property type="entry name" value="Homeodomain-like_sf"/>
</dbReference>
<dbReference type="NCBIfam" id="NF033545">
    <property type="entry name" value="transpos_IS630"/>
    <property type="match status" value="1"/>
</dbReference>
<protein>
    <recommendedName>
        <fullName evidence="2">Paired domain-containing protein</fullName>
    </recommendedName>
</protein>
<dbReference type="Pfam" id="PF13358">
    <property type="entry name" value="DDE_3"/>
    <property type="match status" value="1"/>
</dbReference>
<dbReference type="InterPro" id="IPR038717">
    <property type="entry name" value="Tc1-like_DDE_dom"/>
</dbReference>
<name>A0A8H3HIY8_9AGAM</name>
<dbReference type="EMBL" id="CAJMWZ010006184">
    <property type="protein sequence ID" value="CAE6517339.1"/>
    <property type="molecule type" value="Genomic_DNA"/>
</dbReference>